<dbReference type="Pfam" id="PF14329">
    <property type="entry name" value="DUF4386"/>
    <property type="match status" value="1"/>
</dbReference>
<dbReference type="InterPro" id="IPR025495">
    <property type="entry name" value="DUF4386"/>
</dbReference>
<feature type="transmembrane region" description="Helical" evidence="1">
    <location>
        <begin position="180"/>
        <end position="198"/>
    </location>
</feature>
<keyword evidence="1" id="KW-0472">Membrane</keyword>
<proteinExistence type="predicted"/>
<feature type="transmembrane region" description="Helical" evidence="1">
    <location>
        <begin position="149"/>
        <end position="168"/>
    </location>
</feature>
<dbReference type="RefSeq" id="WP_109252837.1">
    <property type="nucleotide sequence ID" value="NZ_QEXV01000003.1"/>
</dbReference>
<evidence type="ECO:0000313" key="3">
    <source>
        <dbReference type="Proteomes" id="UP000245168"/>
    </source>
</evidence>
<evidence type="ECO:0000313" key="2">
    <source>
        <dbReference type="EMBL" id="PWE17606.1"/>
    </source>
</evidence>
<keyword evidence="1" id="KW-0812">Transmembrane</keyword>
<keyword evidence="1" id="KW-1133">Transmembrane helix</keyword>
<organism evidence="2 3">
    <name type="scientific">Marinicauda salina</name>
    <dbReference type="NCBI Taxonomy" id="2135793"/>
    <lineage>
        <taxon>Bacteria</taxon>
        <taxon>Pseudomonadati</taxon>
        <taxon>Pseudomonadota</taxon>
        <taxon>Alphaproteobacteria</taxon>
        <taxon>Maricaulales</taxon>
        <taxon>Maricaulaceae</taxon>
        <taxon>Marinicauda</taxon>
    </lineage>
</organism>
<dbReference type="EMBL" id="QEXV01000003">
    <property type="protein sequence ID" value="PWE17606.1"/>
    <property type="molecule type" value="Genomic_DNA"/>
</dbReference>
<dbReference type="AlphaFoldDB" id="A0A2U2BU97"/>
<sequence>MNNDGSLRARQALARTAGVFYLVIIACGLFAELGVRGALLVPGDAAATAARIADAEGLFRLGLLSDAAMIASDIVVAVLFYALLRPAGATLALLAAGFRGIQAAVLAANLLNPVAALILLDAAGPAAGLGPAARESLALSAMEVHAHGYDLGLIFFGFSCLIVGYLIVKSWILPRIIGGLVIAAGLVYLAGSLTRFLAPSLIEAVAPLYAIALVAELSLGLWLVVRGVRTPTR</sequence>
<accession>A0A2U2BU97</accession>
<feature type="transmembrane region" description="Helical" evidence="1">
    <location>
        <begin position="204"/>
        <end position="225"/>
    </location>
</feature>
<evidence type="ECO:0000256" key="1">
    <source>
        <dbReference type="SAM" id="Phobius"/>
    </source>
</evidence>
<dbReference type="Proteomes" id="UP000245168">
    <property type="component" value="Unassembled WGS sequence"/>
</dbReference>
<protein>
    <submittedName>
        <fullName evidence="2">DUF4386 domain-containing protein</fullName>
    </submittedName>
</protein>
<gene>
    <name evidence="2" type="ORF">DDZ18_08035</name>
</gene>
<keyword evidence="3" id="KW-1185">Reference proteome</keyword>
<comment type="caution">
    <text evidence="2">The sequence shown here is derived from an EMBL/GenBank/DDBJ whole genome shotgun (WGS) entry which is preliminary data.</text>
</comment>
<reference evidence="3" key="1">
    <citation type="submission" date="2018-05" db="EMBL/GenBank/DDBJ databases">
        <authorList>
            <person name="Liu B.-T."/>
        </authorList>
    </citation>
    <scope>NUCLEOTIDE SEQUENCE [LARGE SCALE GENOMIC DNA]</scope>
    <source>
        <strain evidence="3">WD6-1</strain>
    </source>
</reference>
<dbReference type="OrthoDB" id="5421633at2"/>
<name>A0A2U2BU97_9PROT</name>
<feature type="transmembrane region" description="Helical" evidence="1">
    <location>
        <begin position="12"/>
        <end position="31"/>
    </location>
</feature>